<evidence type="ECO:0000313" key="14">
    <source>
        <dbReference type="Proteomes" id="UP001187192"/>
    </source>
</evidence>
<evidence type="ECO:0008006" key="15">
    <source>
        <dbReference type="Google" id="ProtNLM"/>
    </source>
</evidence>
<dbReference type="PROSITE" id="PS00086">
    <property type="entry name" value="CYTOCHROME_P450"/>
    <property type="match status" value="1"/>
</dbReference>
<dbReference type="EMBL" id="BTGU01000005">
    <property type="protein sequence ID" value="GMN35477.1"/>
    <property type="molecule type" value="Genomic_DNA"/>
</dbReference>
<comment type="cofactor">
    <cofactor evidence="11">
        <name>heme</name>
        <dbReference type="ChEBI" id="CHEBI:30413"/>
    </cofactor>
</comment>
<dbReference type="Proteomes" id="UP001187192">
    <property type="component" value="Unassembled WGS sequence"/>
</dbReference>
<keyword evidence="9 12" id="KW-0503">Monooxygenase</keyword>
<organism evidence="13 14">
    <name type="scientific">Ficus carica</name>
    <name type="common">Common fig</name>
    <dbReference type="NCBI Taxonomy" id="3494"/>
    <lineage>
        <taxon>Eukaryota</taxon>
        <taxon>Viridiplantae</taxon>
        <taxon>Streptophyta</taxon>
        <taxon>Embryophyta</taxon>
        <taxon>Tracheophyta</taxon>
        <taxon>Spermatophyta</taxon>
        <taxon>Magnoliopsida</taxon>
        <taxon>eudicotyledons</taxon>
        <taxon>Gunneridae</taxon>
        <taxon>Pentapetalae</taxon>
        <taxon>rosids</taxon>
        <taxon>fabids</taxon>
        <taxon>Rosales</taxon>
        <taxon>Moraceae</taxon>
        <taxon>Ficeae</taxon>
        <taxon>Ficus</taxon>
    </lineage>
</organism>
<name>A0AA87ZKA6_FICCA</name>
<dbReference type="InterPro" id="IPR017972">
    <property type="entry name" value="Cyt_P450_CS"/>
</dbReference>
<dbReference type="PRINTS" id="PR00385">
    <property type="entry name" value="P450"/>
</dbReference>
<dbReference type="InterPro" id="IPR036396">
    <property type="entry name" value="Cyt_P450_sf"/>
</dbReference>
<evidence type="ECO:0000256" key="6">
    <source>
        <dbReference type="ARBA" id="ARBA00022989"/>
    </source>
</evidence>
<keyword evidence="8 11" id="KW-0408">Iron</keyword>
<comment type="caution">
    <text evidence="13">The sequence shown here is derived from an EMBL/GenBank/DDBJ whole genome shotgun (WGS) entry which is preliminary data.</text>
</comment>
<dbReference type="Gene3D" id="1.10.630.10">
    <property type="entry name" value="Cytochrome P450"/>
    <property type="match status" value="1"/>
</dbReference>
<dbReference type="InterPro" id="IPR002401">
    <property type="entry name" value="Cyt_P450_E_grp-I"/>
</dbReference>
<dbReference type="SUPFAM" id="SSF48264">
    <property type="entry name" value="Cytochrome P450"/>
    <property type="match status" value="1"/>
</dbReference>
<reference evidence="13" key="1">
    <citation type="submission" date="2023-07" db="EMBL/GenBank/DDBJ databases">
        <title>draft genome sequence of fig (Ficus carica).</title>
        <authorList>
            <person name="Takahashi T."/>
            <person name="Nishimura K."/>
        </authorList>
    </citation>
    <scope>NUCLEOTIDE SEQUENCE</scope>
</reference>
<dbReference type="AlphaFoldDB" id="A0AA87ZKA6"/>
<sequence length="501" mass="57226">MNLLLLLLIVAVVILLIALFKFVYSVIWFPLRIQSQFAKQGVRGPGYGPIFFGNTAEIIRMYEEVRPKSTLAESDVVEAAAPFYRRWSRKYGGSFLYWYGTTPRVAVSDPDLVKEVLTNASGSITKIGFNPSNRQLFGQGLVGHSFSGTIPAFTTAYVSWVPDIVAGVVKKLENWEDIREGREEFEMDVHKELHELSADVISRTAFGSSFEEGKRIFRLQDDQLLHFAKGTRNVYIPGFRFLPTKDNRERWRLEKETRDSVRRLVMTNSQTRENSRNLLSLLMSSYENREGKEEKLGVEEIIDECKTFYFAGKETTANLLTWALLLLAQHEEWQNKAREEVVRVCGSSGLPLAENLNSLKLVTMIINETFRLYPPISVMMRKTSKRIKLGNLDIPANTQFLLPMVAVHQQTEIWGEDANKFNPLRLTEPRKHLASFFPFGLGPRYCVGQNLAMVEAKIILAIIIQNYYFRVSPTYVHAPTMLATLQPKYGAQILFRKISST</sequence>
<evidence type="ECO:0000256" key="11">
    <source>
        <dbReference type="PIRSR" id="PIRSR602401-1"/>
    </source>
</evidence>
<dbReference type="PANTHER" id="PTHR24282:SF211">
    <property type="entry name" value="CYTOCHROME P450-RELATED"/>
    <property type="match status" value="1"/>
</dbReference>
<protein>
    <recommendedName>
        <fullName evidence="15">Cytochrome P450</fullName>
    </recommendedName>
</protein>
<evidence type="ECO:0000313" key="13">
    <source>
        <dbReference type="EMBL" id="GMN35477.1"/>
    </source>
</evidence>
<keyword evidence="7 12" id="KW-0560">Oxidoreductase</keyword>
<evidence type="ECO:0000256" key="12">
    <source>
        <dbReference type="RuleBase" id="RU000461"/>
    </source>
</evidence>
<dbReference type="GO" id="GO:0004497">
    <property type="term" value="F:monooxygenase activity"/>
    <property type="evidence" value="ECO:0007669"/>
    <property type="project" value="UniProtKB-KW"/>
</dbReference>
<evidence type="ECO:0000256" key="9">
    <source>
        <dbReference type="ARBA" id="ARBA00023033"/>
    </source>
</evidence>
<keyword evidence="3 11" id="KW-0349">Heme</keyword>
<keyword evidence="4" id="KW-0812">Transmembrane</keyword>
<dbReference type="GO" id="GO:0020037">
    <property type="term" value="F:heme binding"/>
    <property type="evidence" value="ECO:0007669"/>
    <property type="project" value="InterPro"/>
</dbReference>
<keyword evidence="14" id="KW-1185">Reference proteome</keyword>
<dbReference type="PRINTS" id="PR00463">
    <property type="entry name" value="EP450I"/>
</dbReference>
<dbReference type="PANTHER" id="PTHR24282">
    <property type="entry name" value="CYTOCHROME P450 FAMILY MEMBER"/>
    <property type="match status" value="1"/>
</dbReference>
<keyword evidence="10" id="KW-0472">Membrane</keyword>
<dbReference type="InterPro" id="IPR001128">
    <property type="entry name" value="Cyt_P450"/>
</dbReference>
<evidence type="ECO:0000256" key="3">
    <source>
        <dbReference type="ARBA" id="ARBA00022617"/>
    </source>
</evidence>
<evidence type="ECO:0000256" key="1">
    <source>
        <dbReference type="ARBA" id="ARBA00004167"/>
    </source>
</evidence>
<evidence type="ECO:0000256" key="5">
    <source>
        <dbReference type="ARBA" id="ARBA00022723"/>
    </source>
</evidence>
<dbReference type="InterPro" id="IPR050665">
    <property type="entry name" value="Cytochrome_P450_Monooxygen"/>
</dbReference>
<keyword evidence="5 11" id="KW-0479">Metal-binding</keyword>
<evidence type="ECO:0000256" key="4">
    <source>
        <dbReference type="ARBA" id="ARBA00022692"/>
    </source>
</evidence>
<accession>A0AA87ZKA6</accession>
<evidence type="ECO:0000256" key="2">
    <source>
        <dbReference type="ARBA" id="ARBA00010617"/>
    </source>
</evidence>
<comment type="similarity">
    <text evidence="2 12">Belongs to the cytochrome P450 family.</text>
</comment>
<keyword evidence="6" id="KW-1133">Transmembrane helix</keyword>
<dbReference type="GO" id="GO:0016705">
    <property type="term" value="F:oxidoreductase activity, acting on paired donors, with incorporation or reduction of molecular oxygen"/>
    <property type="evidence" value="ECO:0007669"/>
    <property type="project" value="InterPro"/>
</dbReference>
<evidence type="ECO:0000256" key="8">
    <source>
        <dbReference type="ARBA" id="ARBA00023004"/>
    </source>
</evidence>
<comment type="subcellular location">
    <subcellularLocation>
        <location evidence="1">Membrane</location>
        <topology evidence="1">Single-pass membrane protein</topology>
    </subcellularLocation>
</comment>
<dbReference type="Pfam" id="PF00067">
    <property type="entry name" value="p450"/>
    <property type="match status" value="1"/>
</dbReference>
<dbReference type="GO" id="GO:0005506">
    <property type="term" value="F:iron ion binding"/>
    <property type="evidence" value="ECO:0007669"/>
    <property type="project" value="InterPro"/>
</dbReference>
<gene>
    <name evidence="13" type="ORF">TIFTF001_005324</name>
</gene>
<proteinExistence type="inferred from homology"/>
<feature type="binding site" description="axial binding residue" evidence="11">
    <location>
        <position position="446"/>
    </location>
    <ligand>
        <name>heme</name>
        <dbReference type="ChEBI" id="CHEBI:30413"/>
    </ligand>
    <ligandPart>
        <name>Fe</name>
        <dbReference type="ChEBI" id="CHEBI:18248"/>
    </ligandPart>
</feature>
<evidence type="ECO:0000256" key="10">
    <source>
        <dbReference type="ARBA" id="ARBA00023136"/>
    </source>
</evidence>
<evidence type="ECO:0000256" key="7">
    <source>
        <dbReference type="ARBA" id="ARBA00023002"/>
    </source>
</evidence>
<dbReference type="GO" id="GO:0016020">
    <property type="term" value="C:membrane"/>
    <property type="evidence" value="ECO:0007669"/>
    <property type="project" value="UniProtKB-SubCell"/>
</dbReference>